<reference evidence="1" key="1">
    <citation type="submission" date="2006-10" db="EMBL/GenBank/DDBJ databases">
        <title>Complete sequence of Solibacter usitatus Ellin6076.</title>
        <authorList>
            <consortium name="US DOE Joint Genome Institute"/>
            <person name="Copeland A."/>
            <person name="Lucas S."/>
            <person name="Lapidus A."/>
            <person name="Barry K."/>
            <person name="Detter J.C."/>
            <person name="Glavina del Rio T."/>
            <person name="Hammon N."/>
            <person name="Israni S."/>
            <person name="Dalin E."/>
            <person name="Tice H."/>
            <person name="Pitluck S."/>
            <person name="Thompson L.S."/>
            <person name="Brettin T."/>
            <person name="Bruce D."/>
            <person name="Han C."/>
            <person name="Tapia R."/>
            <person name="Gilna P."/>
            <person name="Schmutz J."/>
            <person name="Larimer F."/>
            <person name="Land M."/>
            <person name="Hauser L."/>
            <person name="Kyrpides N."/>
            <person name="Mikhailova N."/>
            <person name="Janssen P.H."/>
            <person name="Kuske C.R."/>
            <person name="Richardson P."/>
        </authorList>
    </citation>
    <scope>NUCLEOTIDE SEQUENCE</scope>
    <source>
        <strain evidence="1">Ellin6076</strain>
    </source>
</reference>
<dbReference type="Pfam" id="PF02423">
    <property type="entry name" value="OCD_Mu_crystall"/>
    <property type="match status" value="1"/>
</dbReference>
<dbReference type="eggNOG" id="COG2423">
    <property type="taxonomic scope" value="Bacteria"/>
</dbReference>
<name>Q01N98_SOLUE</name>
<dbReference type="InterPro" id="IPR036291">
    <property type="entry name" value="NAD(P)-bd_dom_sf"/>
</dbReference>
<dbReference type="EMBL" id="CP000473">
    <property type="protein sequence ID" value="ABJ82827.1"/>
    <property type="molecule type" value="Genomic_DNA"/>
</dbReference>
<dbReference type="Gene3D" id="3.30.1780.10">
    <property type="entry name" value="ornithine cyclodeaminase, domain 1"/>
    <property type="match status" value="1"/>
</dbReference>
<dbReference type="AlphaFoldDB" id="Q01N98"/>
<dbReference type="PIRSF" id="PIRSF001439">
    <property type="entry name" value="CryM"/>
    <property type="match status" value="1"/>
</dbReference>
<organism evidence="1">
    <name type="scientific">Solibacter usitatus (strain Ellin6076)</name>
    <dbReference type="NCBI Taxonomy" id="234267"/>
    <lineage>
        <taxon>Bacteria</taxon>
        <taxon>Pseudomonadati</taxon>
        <taxon>Acidobacteriota</taxon>
        <taxon>Terriglobia</taxon>
        <taxon>Bryobacterales</taxon>
        <taxon>Solibacteraceae</taxon>
        <taxon>Candidatus Solibacter</taxon>
    </lineage>
</organism>
<dbReference type="GO" id="GO:0008473">
    <property type="term" value="F:ornithine cyclodeaminase activity"/>
    <property type="evidence" value="ECO:0007669"/>
    <property type="project" value="UniProtKB-EC"/>
</dbReference>
<dbReference type="STRING" id="234267.Acid_1837"/>
<dbReference type="OrthoDB" id="9792005at2"/>
<protein>
    <submittedName>
        <fullName evidence="1">Ornithine cyclodeaminase</fullName>
        <ecNumber evidence="1">4.3.1.12</ecNumber>
    </submittedName>
</protein>
<keyword evidence="1" id="KW-0456">Lyase</keyword>
<dbReference type="PANTHER" id="PTHR13812">
    <property type="entry name" value="KETIMINE REDUCTASE MU-CRYSTALLIN"/>
    <property type="match status" value="1"/>
</dbReference>
<dbReference type="InterPro" id="IPR023401">
    <property type="entry name" value="ODC_N"/>
</dbReference>
<dbReference type="InterPro" id="IPR003462">
    <property type="entry name" value="ODC_Mu_crystall"/>
</dbReference>
<accession>Q01N98</accession>
<dbReference type="InParanoid" id="Q01N98"/>
<dbReference type="Gene3D" id="3.40.50.720">
    <property type="entry name" value="NAD(P)-binding Rossmann-like Domain"/>
    <property type="match status" value="1"/>
</dbReference>
<sequence length="303" mass="32898">MRILQLPEIRAVLEYPAIIERMRDALIAYSHGECDTPMPMHLAIAPANAEVHMKSSYRRGGRYFALKIAATFPGKGSSGMMLLSSADNGEPVAFLADSGHLTDVRTAAVAALVARELGRRDRVLGILGTGIQARLLAAIHAEIMELAGIVIWGRTPERAEDCRRDLQELLPDTEISVVADPAEVARRTRLIATATAARQPMLRAGDLQPGTHISAVGSDSPGKQELDADILRRASQLLADSRRQCEKLGELQHAPDQMGRVVEIGEFCLAPTLEDSAGITVCDFTGLGVEDLYIAEYCYERAQ</sequence>
<dbReference type="HOGENOM" id="CLU_042088_3_1_0"/>
<dbReference type="SUPFAM" id="SSF51735">
    <property type="entry name" value="NAD(P)-binding Rossmann-fold domains"/>
    <property type="match status" value="1"/>
</dbReference>
<proteinExistence type="predicted"/>
<dbReference type="KEGG" id="sus:Acid_1837"/>
<evidence type="ECO:0000313" key="1">
    <source>
        <dbReference type="EMBL" id="ABJ82827.1"/>
    </source>
</evidence>
<gene>
    <name evidence="1" type="ordered locus">Acid_1837</name>
</gene>
<dbReference type="EC" id="4.3.1.12" evidence="1"/>
<dbReference type="PANTHER" id="PTHR13812:SF19">
    <property type="entry name" value="KETIMINE REDUCTASE MU-CRYSTALLIN"/>
    <property type="match status" value="1"/>
</dbReference>
<dbReference type="GO" id="GO:0005737">
    <property type="term" value="C:cytoplasm"/>
    <property type="evidence" value="ECO:0007669"/>
    <property type="project" value="TreeGrafter"/>
</dbReference>